<feature type="compositionally biased region" description="Low complexity" evidence="1">
    <location>
        <begin position="44"/>
        <end position="57"/>
    </location>
</feature>
<feature type="region of interest" description="Disordered" evidence="1">
    <location>
        <begin position="1"/>
        <end position="66"/>
    </location>
</feature>
<dbReference type="AlphaFoldDB" id="A0A6A5S8Y5"/>
<dbReference type="Proteomes" id="UP000800038">
    <property type="component" value="Unassembled WGS sequence"/>
</dbReference>
<feature type="compositionally biased region" description="Low complexity" evidence="1">
    <location>
        <begin position="16"/>
        <end position="32"/>
    </location>
</feature>
<evidence type="ECO:0000313" key="2">
    <source>
        <dbReference type="EMBL" id="KAF1936080.1"/>
    </source>
</evidence>
<protein>
    <submittedName>
        <fullName evidence="2">Uncharacterized protein</fullName>
    </submittedName>
</protein>
<reference evidence="2" key="1">
    <citation type="journal article" date="2020" name="Stud. Mycol.">
        <title>101 Dothideomycetes genomes: a test case for predicting lifestyles and emergence of pathogens.</title>
        <authorList>
            <person name="Haridas S."/>
            <person name="Albert R."/>
            <person name="Binder M."/>
            <person name="Bloem J."/>
            <person name="Labutti K."/>
            <person name="Salamov A."/>
            <person name="Andreopoulos B."/>
            <person name="Baker S."/>
            <person name="Barry K."/>
            <person name="Bills G."/>
            <person name="Bluhm B."/>
            <person name="Cannon C."/>
            <person name="Castanera R."/>
            <person name="Culley D."/>
            <person name="Daum C."/>
            <person name="Ezra D."/>
            <person name="Gonzalez J."/>
            <person name="Henrissat B."/>
            <person name="Kuo A."/>
            <person name="Liang C."/>
            <person name="Lipzen A."/>
            <person name="Lutzoni F."/>
            <person name="Magnuson J."/>
            <person name="Mondo S."/>
            <person name="Nolan M."/>
            <person name="Ohm R."/>
            <person name="Pangilinan J."/>
            <person name="Park H.-J."/>
            <person name="Ramirez L."/>
            <person name="Alfaro M."/>
            <person name="Sun H."/>
            <person name="Tritt A."/>
            <person name="Yoshinaga Y."/>
            <person name="Zwiers L.-H."/>
            <person name="Turgeon B."/>
            <person name="Goodwin S."/>
            <person name="Spatafora J."/>
            <person name="Crous P."/>
            <person name="Grigoriev I."/>
        </authorList>
    </citation>
    <scope>NUCLEOTIDE SEQUENCE</scope>
    <source>
        <strain evidence="2">CBS 161.51</strain>
    </source>
</reference>
<feature type="non-terminal residue" evidence="2">
    <location>
        <position position="1"/>
    </location>
</feature>
<dbReference type="EMBL" id="ML976212">
    <property type="protein sequence ID" value="KAF1936080.1"/>
    <property type="molecule type" value="Genomic_DNA"/>
</dbReference>
<gene>
    <name evidence="2" type="ORF">EJ02DRAFT_438773</name>
</gene>
<sequence length="76" mass="8300">FRPPLNHQFNQPTIQPSRCSSPPSSPQLSASSPVPPWPRRRRSPGPSTSPPSVATSPQAPPLSLHTRFKRLVHCAT</sequence>
<proteinExistence type="predicted"/>
<name>A0A6A5S8Y5_9PLEO</name>
<keyword evidence="3" id="KW-1185">Reference proteome</keyword>
<organism evidence="2 3">
    <name type="scientific">Clathrospora elynae</name>
    <dbReference type="NCBI Taxonomy" id="706981"/>
    <lineage>
        <taxon>Eukaryota</taxon>
        <taxon>Fungi</taxon>
        <taxon>Dikarya</taxon>
        <taxon>Ascomycota</taxon>
        <taxon>Pezizomycotina</taxon>
        <taxon>Dothideomycetes</taxon>
        <taxon>Pleosporomycetidae</taxon>
        <taxon>Pleosporales</taxon>
        <taxon>Diademaceae</taxon>
        <taxon>Clathrospora</taxon>
    </lineage>
</organism>
<evidence type="ECO:0000256" key="1">
    <source>
        <dbReference type="SAM" id="MobiDB-lite"/>
    </source>
</evidence>
<evidence type="ECO:0000313" key="3">
    <source>
        <dbReference type="Proteomes" id="UP000800038"/>
    </source>
</evidence>
<accession>A0A6A5S8Y5</accession>